<evidence type="ECO:0000256" key="1">
    <source>
        <dbReference type="ARBA" id="ARBA00007626"/>
    </source>
</evidence>
<dbReference type="Pfam" id="PF13041">
    <property type="entry name" value="PPR_2"/>
    <property type="match status" value="1"/>
</dbReference>
<feature type="repeat" description="PPR" evidence="3">
    <location>
        <begin position="190"/>
        <end position="224"/>
    </location>
</feature>
<evidence type="ECO:0000256" key="3">
    <source>
        <dbReference type="PROSITE-ProRule" id="PRU00708"/>
    </source>
</evidence>
<dbReference type="Pfam" id="PF01535">
    <property type="entry name" value="PPR"/>
    <property type="match status" value="2"/>
</dbReference>
<feature type="repeat" description="PPR" evidence="3">
    <location>
        <begin position="85"/>
        <end position="119"/>
    </location>
</feature>
<feature type="repeat" description="PPR" evidence="3">
    <location>
        <begin position="50"/>
        <end position="84"/>
    </location>
</feature>
<comment type="caution">
    <text evidence="5">The sequence shown here is derived from an EMBL/GenBank/DDBJ whole genome shotgun (WGS) entry which is preliminary data.</text>
</comment>
<feature type="repeat" description="PPR" evidence="3">
    <location>
        <begin position="225"/>
        <end position="259"/>
    </location>
</feature>
<feature type="repeat" description="PPR" evidence="3">
    <location>
        <begin position="260"/>
        <end position="294"/>
    </location>
</feature>
<dbReference type="NCBIfam" id="TIGR00756">
    <property type="entry name" value="PPR"/>
    <property type="match status" value="6"/>
</dbReference>
<dbReference type="PANTHER" id="PTHR47447">
    <property type="entry name" value="OS03G0856100 PROTEIN"/>
    <property type="match status" value="1"/>
</dbReference>
<organism evidence="5 6">
    <name type="scientific">Gossypium klotzschianum</name>
    <dbReference type="NCBI Taxonomy" id="34286"/>
    <lineage>
        <taxon>Eukaryota</taxon>
        <taxon>Viridiplantae</taxon>
        <taxon>Streptophyta</taxon>
        <taxon>Embryophyta</taxon>
        <taxon>Tracheophyta</taxon>
        <taxon>Spermatophyta</taxon>
        <taxon>Magnoliopsida</taxon>
        <taxon>eudicotyledons</taxon>
        <taxon>Gunneridae</taxon>
        <taxon>Pentapetalae</taxon>
        <taxon>rosids</taxon>
        <taxon>malvids</taxon>
        <taxon>Malvales</taxon>
        <taxon>Malvaceae</taxon>
        <taxon>Malvoideae</taxon>
        <taxon>Gossypium</taxon>
    </lineage>
</organism>
<feature type="domain" description="Pentatricopeptide repeat-containing protein-mitochondrial" evidence="4">
    <location>
        <begin position="96"/>
        <end position="216"/>
    </location>
</feature>
<dbReference type="EMBL" id="JABFAB010000008">
    <property type="protein sequence ID" value="MBA0657524.1"/>
    <property type="molecule type" value="Genomic_DNA"/>
</dbReference>
<dbReference type="PROSITE" id="PS51375">
    <property type="entry name" value="PPR"/>
    <property type="match status" value="7"/>
</dbReference>
<dbReference type="PANTHER" id="PTHR47447:SF24">
    <property type="entry name" value="PENTATRICOPEPTIDE REPEAT-CONTAINING PROTEIN"/>
    <property type="match status" value="1"/>
</dbReference>
<keyword evidence="2" id="KW-0677">Repeat</keyword>
<accession>A0A7J8V4Y0</accession>
<name>A0A7J8V4Y0_9ROSI</name>
<dbReference type="InterPro" id="IPR057027">
    <property type="entry name" value="TPR_mt"/>
</dbReference>
<evidence type="ECO:0000256" key="2">
    <source>
        <dbReference type="ARBA" id="ARBA00022737"/>
    </source>
</evidence>
<comment type="similarity">
    <text evidence="1">Belongs to the PPR family. P subfamily.</text>
</comment>
<dbReference type="Proteomes" id="UP000593573">
    <property type="component" value="Unassembled WGS sequence"/>
</dbReference>
<sequence length="499" mass="56232">MGVFRQMQAAGCVPNAATYSILLNLYGRNGRYDDVRELFLEMKASNTEPDAATYNILIQVFGEGGYFKEVVTLFHDMVEENVEPNMKTYDGLIFACGKGGLHEDAKKILLHMNEKGIVPSSRAYTGVIEAYGQAALYEEALVAFNTMNEVESKPTIETYNSLLQTFARGGLHKEAEAILSRMNEAGIAKSRDSFNALIEAYRQGGQFEDAIKAYVEMEKARCDPDERTLEAVLSVYCFAGLCDESNEQFKEIKALGVLPSVTSYCMMLAVYAKCDRWDDAYKLLDEMLANKVSNIHQVIGQMIRGDFDDDGNWQMVEYIFDKLNSEGYGFGIRFYNALLETLWWLGQKERAARVLKEATKRDLFPELFRKNKLVFSVDVHRMWEGGTYTSMSIWLNNLHEMFLSGNDLPQLATVVVARRGLMEKCATAHDIPVARAAYRFLQDNFSSSFSFPGWNNGRIVCQRSQLKRMLSATNSSSDGSKEDNIIALSNSPIPSMAFK</sequence>
<dbReference type="SUPFAM" id="SSF48452">
    <property type="entry name" value="TPR-like"/>
    <property type="match status" value="1"/>
</dbReference>
<protein>
    <recommendedName>
        <fullName evidence="4">Pentatricopeptide repeat-containing protein-mitochondrial domain-containing protein</fullName>
    </recommendedName>
</protein>
<dbReference type="Pfam" id="PF23276">
    <property type="entry name" value="TPR_24"/>
    <property type="match status" value="1"/>
</dbReference>
<keyword evidence="6" id="KW-1185">Reference proteome</keyword>
<feature type="repeat" description="PPR" evidence="3">
    <location>
        <begin position="15"/>
        <end position="49"/>
    </location>
</feature>
<evidence type="ECO:0000313" key="6">
    <source>
        <dbReference type="Proteomes" id="UP000593573"/>
    </source>
</evidence>
<dbReference type="OrthoDB" id="185373at2759"/>
<proteinExistence type="inferred from homology"/>
<gene>
    <name evidence="5" type="ORF">Goklo_009806</name>
</gene>
<evidence type="ECO:0000259" key="4">
    <source>
        <dbReference type="Pfam" id="PF23276"/>
    </source>
</evidence>
<dbReference type="AlphaFoldDB" id="A0A7J8V4Y0"/>
<feature type="repeat" description="PPR" evidence="3">
    <location>
        <begin position="155"/>
        <end position="189"/>
    </location>
</feature>
<dbReference type="InterPro" id="IPR002885">
    <property type="entry name" value="PPR_rpt"/>
</dbReference>
<evidence type="ECO:0000313" key="5">
    <source>
        <dbReference type="EMBL" id="MBA0657524.1"/>
    </source>
</evidence>
<dbReference type="InterPro" id="IPR011990">
    <property type="entry name" value="TPR-like_helical_dom_sf"/>
</dbReference>
<reference evidence="5 6" key="1">
    <citation type="journal article" date="2019" name="Genome Biol. Evol.">
        <title>Insights into the evolution of the New World diploid cottons (Gossypium, subgenus Houzingenia) based on genome sequencing.</title>
        <authorList>
            <person name="Grover C.E."/>
            <person name="Arick M.A. 2nd"/>
            <person name="Thrash A."/>
            <person name="Conover J.L."/>
            <person name="Sanders W.S."/>
            <person name="Peterson D.G."/>
            <person name="Frelichowski J.E."/>
            <person name="Scheffler J.A."/>
            <person name="Scheffler B.E."/>
            <person name="Wendel J.F."/>
        </authorList>
    </citation>
    <scope>NUCLEOTIDE SEQUENCE [LARGE SCALE GENOMIC DNA]</scope>
    <source>
        <strain evidence="5">57</strain>
        <tissue evidence="5">Leaf</tissue>
    </source>
</reference>
<dbReference type="Gene3D" id="1.25.40.10">
    <property type="entry name" value="Tetratricopeptide repeat domain"/>
    <property type="match status" value="3"/>
</dbReference>